<dbReference type="AlphaFoldDB" id="A0AAV7H368"/>
<accession>A0AAV7H368</accession>
<evidence type="ECO:0000313" key="1">
    <source>
        <dbReference type="EMBL" id="KAH0463347.1"/>
    </source>
</evidence>
<sequence>MQEAFMRLEQGEKTMMQCKVEYTALANERKILQIFEGAVRLAEISISSIENLGIFKVSGRARLVENDLAISQFKHDMSRKKLGYNMIQGDNSEKWSKFLDSVDREDIGWLVVLYNDTDLDLKESRPAKAIERELLDL</sequence>
<gene>
    <name evidence="1" type="ORF">IEQ34_007929</name>
</gene>
<evidence type="ECO:0000313" key="2">
    <source>
        <dbReference type="Proteomes" id="UP000775213"/>
    </source>
</evidence>
<name>A0AAV7H368_DENCH</name>
<reference evidence="1 2" key="1">
    <citation type="journal article" date="2021" name="Hortic Res">
        <title>Chromosome-scale assembly of the Dendrobium chrysotoxum genome enhances the understanding of orchid evolution.</title>
        <authorList>
            <person name="Zhang Y."/>
            <person name="Zhang G.Q."/>
            <person name="Zhang D."/>
            <person name="Liu X.D."/>
            <person name="Xu X.Y."/>
            <person name="Sun W.H."/>
            <person name="Yu X."/>
            <person name="Zhu X."/>
            <person name="Wang Z.W."/>
            <person name="Zhao X."/>
            <person name="Zhong W.Y."/>
            <person name="Chen H."/>
            <person name="Yin W.L."/>
            <person name="Huang T."/>
            <person name="Niu S.C."/>
            <person name="Liu Z.J."/>
        </authorList>
    </citation>
    <scope>NUCLEOTIDE SEQUENCE [LARGE SCALE GENOMIC DNA]</scope>
    <source>
        <strain evidence="1">Lindl</strain>
    </source>
</reference>
<proteinExistence type="predicted"/>
<dbReference type="Proteomes" id="UP000775213">
    <property type="component" value="Unassembled WGS sequence"/>
</dbReference>
<keyword evidence="2" id="KW-1185">Reference proteome</keyword>
<dbReference type="EMBL" id="JAGFBR010000008">
    <property type="protein sequence ID" value="KAH0463347.1"/>
    <property type="molecule type" value="Genomic_DNA"/>
</dbReference>
<comment type="caution">
    <text evidence="1">The sequence shown here is derived from an EMBL/GenBank/DDBJ whole genome shotgun (WGS) entry which is preliminary data.</text>
</comment>
<protein>
    <submittedName>
        <fullName evidence="1">Uncharacterized protein</fullName>
    </submittedName>
</protein>
<organism evidence="1 2">
    <name type="scientific">Dendrobium chrysotoxum</name>
    <name type="common">Orchid</name>
    <dbReference type="NCBI Taxonomy" id="161865"/>
    <lineage>
        <taxon>Eukaryota</taxon>
        <taxon>Viridiplantae</taxon>
        <taxon>Streptophyta</taxon>
        <taxon>Embryophyta</taxon>
        <taxon>Tracheophyta</taxon>
        <taxon>Spermatophyta</taxon>
        <taxon>Magnoliopsida</taxon>
        <taxon>Liliopsida</taxon>
        <taxon>Asparagales</taxon>
        <taxon>Orchidaceae</taxon>
        <taxon>Epidendroideae</taxon>
        <taxon>Malaxideae</taxon>
        <taxon>Dendrobiinae</taxon>
        <taxon>Dendrobium</taxon>
    </lineage>
</organism>